<dbReference type="Pfam" id="PF00106">
    <property type="entry name" value="adh_short"/>
    <property type="match status" value="1"/>
</dbReference>
<dbReference type="CDD" id="cd05371">
    <property type="entry name" value="HSD10-like_SDR_c"/>
    <property type="match status" value="1"/>
</dbReference>
<evidence type="ECO:0000256" key="3">
    <source>
        <dbReference type="RuleBase" id="RU000363"/>
    </source>
</evidence>
<dbReference type="SMART" id="SM00822">
    <property type="entry name" value="PKS_KR"/>
    <property type="match status" value="1"/>
</dbReference>
<sequence length="256" mass="26953">MKSKDVVAIVTGGASGLGEATVRRIVANGGKATVIDLNVERGLALLEELGPEVLHFVQANVASEEDVRAAVQQTIEKFGKVNTVVNCAGIGNGEKVVSKGVAHDLGRFTKVIEVNLIGTFNVTRLAAEKMVQNEPNEEGERGVIINTASVAAFEGQMGQVAYSASKGGVVGMTLPLARDLARDGVRVMTIAPGLIDTPLFSRLPEKAIEALGAMVPFPPRLGKATEYAQLAASIIENPMLNGETIRLDGAIRMQPK</sequence>
<dbReference type="SUPFAM" id="SSF51735">
    <property type="entry name" value="NAD(P)-binding Rossmann-fold domains"/>
    <property type="match status" value="1"/>
</dbReference>
<dbReference type="PANTHER" id="PTHR43658">
    <property type="entry name" value="SHORT-CHAIN DEHYDROGENASE/REDUCTASE"/>
    <property type="match status" value="1"/>
</dbReference>
<dbReference type="InterPro" id="IPR036291">
    <property type="entry name" value="NAD(P)-bd_dom_sf"/>
</dbReference>
<organism evidence="5 6">
    <name type="scientific">Peribacillus faecalis</name>
    <dbReference type="NCBI Taxonomy" id="2772559"/>
    <lineage>
        <taxon>Bacteria</taxon>
        <taxon>Bacillati</taxon>
        <taxon>Bacillota</taxon>
        <taxon>Bacilli</taxon>
        <taxon>Bacillales</taxon>
        <taxon>Bacillaceae</taxon>
        <taxon>Peribacillus</taxon>
    </lineage>
</organism>
<dbReference type="FunFam" id="3.40.50.720:FF:000215">
    <property type="entry name" value="3-hydroxyacyl-CoA dehydrogenase type-2"/>
    <property type="match status" value="1"/>
</dbReference>
<comment type="similarity">
    <text evidence="1 3">Belongs to the short-chain dehydrogenases/reductases (SDR) family.</text>
</comment>
<accession>A0A927HC18</accession>
<keyword evidence="6" id="KW-1185">Reference proteome</keyword>
<dbReference type="AlphaFoldDB" id="A0A927HC18"/>
<evidence type="ECO:0000313" key="6">
    <source>
        <dbReference type="Proteomes" id="UP000602076"/>
    </source>
</evidence>
<keyword evidence="2" id="KW-0560">Oxidoreductase</keyword>
<dbReference type="PRINTS" id="PR00080">
    <property type="entry name" value="SDRFAMILY"/>
</dbReference>
<dbReference type="RefSeq" id="WP_190997506.1">
    <property type="nucleotide sequence ID" value="NZ_JACXSI010000012.1"/>
</dbReference>
<dbReference type="PROSITE" id="PS00061">
    <property type="entry name" value="ADH_SHORT"/>
    <property type="match status" value="1"/>
</dbReference>
<dbReference type="PRINTS" id="PR00081">
    <property type="entry name" value="GDHRDH"/>
</dbReference>
<evidence type="ECO:0000256" key="2">
    <source>
        <dbReference type="ARBA" id="ARBA00023002"/>
    </source>
</evidence>
<evidence type="ECO:0000259" key="4">
    <source>
        <dbReference type="SMART" id="SM00822"/>
    </source>
</evidence>
<dbReference type="Gene3D" id="3.40.50.720">
    <property type="entry name" value="NAD(P)-binding Rossmann-like Domain"/>
    <property type="match status" value="1"/>
</dbReference>
<reference evidence="5" key="1">
    <citation type="submission" date="2020-09" db="EMBL/GenBank/DDBJ databases">
        <title>Bacillus faecalis sp. nov., a moderately halophilic bacterium isolated from cow faeces.</title>
        <authorList>
            <person name="Jiang L."/>
            <person name="Lee J."/>
        </authorList>
    </citation>
    <scope>NUCLEOTIDE SEQUENCE</scope>
    <source>
        <strain evidence="5">AGMB 02131</strain>
    </source>
</reference>
<dbReference type="InterPro" id="IPR057326">
    <property type="entry name" value="KR_dom"/>
</dbReference>
<evidence type="ECO:0000313" key="5">
    <source>
        <dbReference type="EMBL" id="MBD3107963.1"/>
    </source>
</evidence>
<dbReference type="InterPro" id="IPR002347">
    <property type="entry name" value="SDR_fam"/>
</dbReference>
<gene>
    <name evidence="5" type="ORF">IEO70_06255</name>
</gene>
<feature type="domain" description="Ketoreductase" evidence="4">
    <location>
        <begin position="6"/>
        <end position="201"/>
    </location>
</feature>
<name>A0A927HC18_9BACI</name>
<dbReference type="InterPro" id="IPR020904">
    <property type="entry name" value="Sc_DH/Rdtase_CS"/>
</dbReference>
<proteinExistence type="inferred from homology"/>
<comment type="caution">
    <text evidence="5">The sequence shown here is derived from an EMBL/GenBank/DDBJ whole genome shotgun (WGS) entry which is preliminary data.</text>
</comment>
<dbReference type="Proteomes" id="UP000602076">
    <property type="component" value="Unassembled WGS sequence"/>
</dbReference>
<dbReference type="EMBL" id="JACXSI010000012">
    <property type="protein sequence ID" value="MBD3107963.1"/>
    <property type="molecule type" value="Genomic_DNA"/>
</dbReference>
<evidence type="ECO:0000256" key="1">
    <source>
        <dbReference type="ARBA" id="ARBA00006484"/>
    </source>
</evidence>
<protein>
    <submittedName>
        <fullName evidence="5">3-hydroxyacyl-CoA dehydrogenase</fullName>
    </submittedName>
</protein>
<dbReference type="GO" id="GO:0016491">
    <property type="term" value="F:oxidoreductase activity"/>
    <property type="evidence" value="ECO:0007669"/>
    <property type="project" value="UniProtKB-KW"/>
</dbReference>
<dbReference type="PANTHER" id="PTHR43658:SF8">
    <property type="entry name" value="17-BETA-HYDROXYSTEROID DEHYDROGENASE 14-RELATED"/>
    <property type="match status" value="1"/>
</dbReference>